<evidence type="ECO:0000313" key="1">
    <source>
        <dbReference type="EMBL" id="TFK58728.1"/>
    </source>
</evidence>
<organism evidence="1 2">
    <name type="scientific">Pluteus cervinus</name>
    <dbReference type="NCBI Taxonomy" id="181527"/>
    <lineage>
        <taxon>Eukaryota</taxon>
        <taxon>Fungi</taxon>
        <taxon>Dikarya</taxon>
        <taxon>Basidiomycota</taxon>
        <taxon>Agaricomycotina</taxon>
        <taxon>Agaricomycetes</taxon>
        <taxon>Agaricomycetidae</taxon>
        <taxon>Agaricales</taxon>
        <taxon>Pluteineae</taxon>
        <taxon>Pluteaceae</taxon>
        <taxon>Pluteus</taxon>
    </lineage>
</organism>
<accession>A0ACD2ZYT1</accession>
<protein>
    <submittedName>
        <fullName evidence="1">Uncharacterized protein</fullName>
    </submittedName>
</protein>
<sequence>MNYPSPLDLNGDQQNGATSHSATPDSVTSNGSTSNGAMSNGSTSNGTMSNGTIKTSFPLYFPLRDFSVPMALGEPAGFAQAFKAAHIEHIRWQQYGQCFMLVNHARDQKHHGRPFALIVPGTPLETGLNFDMGGNYGDKVGSSLGKSFYTINLASSDIYSRQRAFNHSLDALKRIHDHVVRAENKVRSLVTSVDGENVLHLSLPVVERRGGLLTDPPVFDRTGTLIQTGDMKRFLVGRQVDAVFGLTYYQTEDNDGTITDHLQGVLLELRVI</sequence>
<proteinExistence type="predicted"/>
<dbReference type="EMBL" id="ML209219">
    <property type="protein sequence ID" value="TFK58728.1"/>
    <property type="molecule type" value="Genomic_DNA"/>
</dbReference>
<dbReference type="Proteomes" id="UP000308600">
    <property type="component" value="Unassembled WGS sequence"/>
</dbReference>
<keyword evidence="2" id="KW-1185">Reference proteome</keyword>
<evidence type="ECO:0000313" key="2">
    <source>
        <dbReference type="Proteomes" id="UP000308600"/>
    </source>
</evidence>
<reference evidence="1 2" key="1">
    <citation type="journal article" date="2019" name="Nat. Ecol. Evol.">
        <title>Megaphylogeny resolves global patterns of mushroom evolution.</title>
        <authorList>
            <person name="Varga T."/>
            <person name="Krizsan K."/>
            <person name="Foldi C."/>
            <person name="Dima B."/>
            <person name="Sanchez-Garcia M."/>
            <person name="Sanchez-Ramirez S."/>
            <person name="Szollosi G.J."/>
            <person name="Szarkandi J.G."/>
            <person name="Papp V."/>
            <person name="Albert L."/>
            <person name="Andreopoulos W."/>
            <person name="Angelini C."/>
            <person name="Antonin V."/>
            <person name="Barry K.W."/>
            <person name="Bougher N.L."/>
            <person name="Buchanan P."/>
            <person name="Buyck B."/>
            <person name="Bense V."/>
            <person name="Catcheside P."/>
            <person name="Chovatia M."/>
            <person name="Cooper J."/>
            <person name="Damon W."/>
            <person name="Desjardin D."/>
            <person name="Finy P."/>
            <person name="Geml J."/>
            <person name="Haridas S."/>
            <person name="Hughes K."/>
            <person name="Justo A."/>
            <person name="Karasinski D."/>
            <person name="Kautmanova I."/>
            <person name="Kiss B."/>
            <person name="Kocsube S."/>
            <person name="Kotiranta H."/>
            <person name="LaButti K.M."/>
            <person name="Lechner B.E."/>
            <person name="Liimatainen K."/>
            <person name="Lipzen A."/>
            <person name="Lukacs Z."/>
            <person name="Mihaltcheva S."/>
            <person name="Morgado L.N."/>
            <person name="Niskanen T."/>
            <person name="Noordeloos M.E."/>
            <person name="Ohm R.A."/>
            <person name="Ortiz-Santana B."/>
            <person name="Ovrebo C."/>
            <person name="Racz N."/>
            <person name="Riley R."/>
            <person name="Savchenko A."/>
            <person name="Shiryaev A."/>
            <person name="Soop K."/>
            <person name="Spirin V."/>
            <person name="Szebenyi C."/>
            <person name="Tomsovsky M."/>
            <person name="Tulloss R.E."/>
            <person name="Uehling J."/>
            <person name="Grigoriev I.V."/>
            <person name="Vagvolgyi C."/>
            <person name="Papp T."/>
            <person name="Martin F.M."/>
            <person name="Miettinen O."/>
            <person name="Hibbett D.S."/>
            <person name="Nagy L.G."/>
        </authorList>
    </citation>
    <scope>NUCLEOTIDE SEQUENCE [LARGE SCALE GENOMIC DNA]</scope>
    <source>
        <strain evidence="1 2">NL-1719</strain>
    </source>
</reference>
<gene>
    <name evidence="1" type="ORF">BDN72DRAFT_906467</name>
</gene>
<name>A0ACD2ZYT1_9AGAR</name>